<dbReference type="EMBL" id="CAJVCH010007643">
    <property type="protein sequence ID" value="CAG7661325.1"/>
    <property type="molecule type" value="Genomic_DNA"/>
</dbReference>
<keyword evidence="4" id="KW-1185">Reference proteome</keyword>
<evidence type="ECO:0000313" key="3">
    <source>
        <dbReference type="EMBL" id="CAG7661325.1"/>
    </source>
</evidence>
<dbReference type="InterPro" id="IPR037365">
    <property type="entry name" value="Slowmo/Ups"/>
</dbReference>
<evidence type="ECO:0000259" key="2">
    <source>
        <dbReference type="PROSITE" id="PS50904"/>
    </source>
</evidence>
<dbReference type="Pfam" id="PF04707">
    <property type="entry name" value="PRELI"/>
    <property type="match status" value="1"/>
</dbReference>
<dbReference type="PANTHER" id="PTHR11158">
    <property type="entry name" value="MSF1/PX19 RELATED"/>
    <property type="match status" value="1"/>
</dbReference>
<dbReference type="AlphaFoldDB" id="A0A8J2JN49"/>
<evidence type="ECO:0000313" key="4">
    <source>
        <dbReference type="Proteomes" id="UP000708208"/>
    </source>
</evidence>
<comment type="caution">
    <text evidence="3">The sequence shown here is derived from an EMBL/GenBank/DDBJ whole genome shotgun (WGS) entry which is preliminary data.</text>
</comment>
<dbReference type="GO" id="GO:0005758">
    <property type="term" value="C:mitochondrial intermembrane space"/>
    <property type="evidence" value="ECO:0007669"/>
    <property type="project" value="InterPro"/>
</dbReference>
<dbReference type="OrthoDB" id="407630at2759"/>
<sequence>MKFWNSDYIFDHPWEKVAQAAWRKYPNPMNPSVTAIDVLDRKVEQGILHTHRLISSRWGLPSWVSTIMGSPNVMYANEKSEVDIKSKTMVLRTRNITFCKYIAVDETLWYQACPNYPDQKTRLRQEAVVMVEGVPLSSYMETLLTNTISSNAKKGRQAMEWVLKKINDEINEFSSHAVKNTEEILNNTKKSLGEITETAKKSMDDLSHAAKKSLDDLQNITTKPTAQPEPQL</sequence>
<feature type="compositionally biased region" description="Polar residues" evidence="1">
    <location>
        <begin position="216"/>
        <end position="232"/>
    </location>
</feature>
<dbReference type="PROSITE" id="PS50904">
    <property type="entry name" value="PRELI_MSF1"/>
    <property type="match status" value="1"/>
</dbReference>
<evidence type="ECO:0000256" key="1">
    <source>
        <dbReference type="SAM" id="MobiDB-lite"/>
    </source>
</evidence>
<gene>
    <name evidence="3" type="ORF">AFUS01_LOCUS1387</name>
</gene>
<proteinExistence type="predicted"/>
<accession>A0A8J2JN49</accession>
<protein>
    <recommendedName>
        <fullName evidence="2">PRELI/MSF1 domain-containing protein</fullName>
    </recommendedName>
</protein>
<feature type="domain" description="PRELI/MSF1" evidence="2">
    <location>
        <begin position="1"/>
        <end position="171"/>
    </location>
</feature>
<dbReference type="InterPro" id="IPR006797">
    <property type="entry name" value="PRELI/MSF1_dom"/>
</dbReference>
<dbReference type="Proteomes" id="UP000708208">
    <property type="component" value="Unassembled WGS sequence"/>
</dbReference>
<organism evidence="3 4">
    <name type="scientific">Allacma fusca</name>
    <dbReference type="NCBI Taxonomy" id="39272"/>
    <lineage>
        <taxon>Eukaryota</taxon>
        <taxon>Metazoa</taxon>
        <taxon>Ecdysozoa</taxon>
        <taxon>Arthropoda</taxon>
        <taxon>Hexapoda</taxon>
        <taxon>Collembola</taxon>
        <taxon>Symphypleona</taxon>
        <taxon>Sminthuridae</taxon>
        <taxon>Allacma</taxon>
    </lineage>
</organism>
<feature type="compositionally biased region" description="Basic and acidic residues" evidence="1">
    <location>
        <begin position="199"/>
        <end position="215"/>
    </location>
</feature>
<feature type="region of interest" description="Disordered" evidence="1">
    <location>
        <begin position="199"/>
        <end position="232"/>
    </location>
</feature>
<name>A0A8J2JN49_9HEXA</name>
<reference evidence="3" key="1">
    <citation type="submission" date="2021-06" db="EMBL/GenBank/DDBJ databases">
        <authorList>
            <person name="Hodson N. C."/>
            <person name="Mongue J. A."/>
            <person name="Jaron S. K."/>
        </authorList>
    </citation>
    <scope>NUCLEOTIDE SEQUENCE</scope>
</reference>